<protein>
    <submittedName>
        <fullName evidence="1">Uncharacterized protein</fullName>
    </submittedName>
</protein>
<reference evidence="1" key="1">
    <citation type="submission" date="2020-04" db="EMBL/GenBank/DDBJ databases">
        <authorList>
            <person name="Alioto T."/>
            <person name="Alioto T."/>
            <person name="Gomez Garrido J."/>
        </authorList>
    </citation>
    <scope>NUCLEOTIDE SEQUENCE</scope>
    <source>
        <strain evidence="1">A484AB</strain>
    </source>
</reference>
<gene>
    <name evidence="1" type="ORF">PACLA_8A057728</name>
</gene>
<dbReference type="Gene3D" id="2.60.120.620">
    <property type="entry name" value="q2cbj1_9rhob like domain"/>
    <property type="match status" value="1"/>
</dbReference>
<evidence type="ECO:0000313" key="1">
    <source>
        <dbReference type="EMBL" id="CAB3978944.1"/>
    </source>
</evidence>
<dbReference type="Proteomes" id="UP001152795">
    <property type="component" value="Unassembled WGS sequence"/>
</dbReference>
<organism evidence="1 2">
    <name type="scientific">Paramuricea clavata</name>
    <name type="common">Red gorgonian</name>
    <name type="synonym">Violescent sea-whip</name>
    <dbReference type="NCBI Taxonomy" id="317549"/>
    <lineage>
        <taxon>Eukaryota</taxon>
        <taxon>Metazoa</taxon>
        <taxon>Cnidaria</taxon>
        <taxon>Anthozoa</taxon>
        <taxon>Octocorallia</taxon>
        <taxon>Malacalcyonacea</taxon>
        <taxon>Plexauridae</taxon>
        <taxon>Paramuricea</taxon>
    </lineage>
</organism>
<dbReference type="AlphaFoldDB" id="A0A7D9H9D3"/>
<dbReference type="EMBL" id="CACRXK020000154">
    <property type="protein sequence ID" value="CAB3978944.1"/>
    <property type="molecule type" value="Genomic_DNA"/>
</dbReference>
<comment type="caution">
    <text evidence="1">The sequence shown here is derived from an EMBL/GenBank/DDBJ whole genome shotgun (WGS) entry which is preliminary data.</text>
</comment>
<name>A0A7D9H9D3_PARCT</name>
<accession>A0A7D9H9D3</accession>
<sequence length="807" mass="92999">MKNVRAFKVVKSCPLWATELYRVLYNLKDGTGDFTCSGSLPELCFPGLYGENIGHISLPVRDEQAHKIKEIAKKVIVDLESPKDATSLKIWQLDANQVTIKNDKFKAGVQNLFAVVKENLGLRYNEEHIQFRFHKMFLYEKSFQCKVYDGAERDKDMFASIQIQLPSLFEGGKITVCHAGNEKVFEMDGEKSPYCCKYVALYSDCEYQVSEVMSGYKLALIYTLHWTTTTDAPSADTEATVARNVANILPNIRSEQALYFSWLLSNEYKESDFSGNGVNALTGFDAAAAKALQEASEQLSEDEQYEFHIAEIYRTVDEHLEYNNGVPSYRTDEYDISLSSTFHNFDGTEKDINFDYFSFWDDVINGECPSDRSLTEFESELWGKGSCECDDSMSYPGYIRYNTYNRYAIFAWPKANFVEIVGRWNHEAAIECVFDKFNEVQNISSLDPAFQKAEQFLRKLLDLAISENIPEMISSVFSFLISNVKSESVRLANMLITEIMTKERDYWSSGECKREPYCLDDSMIQPLVKLVVDLGWPSLSEAVKTLFDLSPVSQHGRWAEFLMKYLKEMKNDERFVEGDVRFRSILTCLVEKFGTDAQTNQLEDTEIYQTTENTRAEKIAILLFHIGDQELLQIFTDGVCDYIRHSEGSCILQELVKSLMSHELGDNGFWIQLLKCRIEQLEKIEKMKVKPFSWEQEEAIIDGHPSVQAFLRGPTRTMKYDIFTSEDEVRGFMFKYFKRPWPATDVNVDRREYSVWVSIPGKGTKAFAVLKKTREWYDRKVAKFNQNLDELKELRTFLKSAINNTSS</sequence>
<keyword evidence="2" id="KW-1185">Reference proteome</keyword>
<evidence type="ECO:0000313" key="2">
    <source>
        <dbReference type="Proteomes" id="UP001152795"/>
    </source>
</evidence>
<dbReference type="PANTHER" id="PTHR33099:SF7">
    <property type="entry name" value="MYND-TYPE DOMAIN-CONTAINING PROTEIN"/>
    <property type="match status" value="1"/>
</dbReference>
<dbReference type="OrthoDB" id="5986521at2759"/>
<proteinExistence type="predicted"/>
<dbReference type="PANTHER" id="PTHR33099">
    <property type="entry name" value="FE2OG DIOXYGENASE DOMAIN-CONTAINING PROTEIN"/>
    <property type="match status" value="1"/>
</dbReference>